<evidence type="ECO:0000313" key="1">
    <source>
        <dbReference type="EMBL" id="KAK4095723.1"/>
    </source>
</evidence>
<evidence type="ECO:0000313" key="2">
    <source>
        <dbReference type="EMBL" id="KAK4095728.1"/>
    </source>
</evidence>
<keyword evidence="3" id="KW-1185">Reference proteome</keyword>
<organism evidence="2 3">
    <name type="scientific">Parathielavia hyrcaniae</name>
    <dbReference type="NCBI Taxonomy" id="113614"/>
    <lineage>
        <taxon>Eukaryota</taxon>
        <taxon>Fungi</taxon>
        <taxon>Dikarya</taxon>
        <taxon>Ascomycota</taxon>
        <taxon>Pezizomycotina</taxon>
        <taxon>Sordariomycetes</taxon>
        <taxon>Sordariomycetidae</taxon>
        <taxon>Sordariales</taxon>
        <taxon>Chaetomiaceae</taxon>
        <taxon>Parathielavia</taxon>
    </lineage>
</organism>
<gene>
    <name evidence="2" type="ORF">N658DRAFT_502393</name>
    <name evidence="1" type="ORF">N658DRAFT_502397</name>
</gene>
<dbReference type="Proteomes" id="UP001305647">
    <property type="component" value="Unassembled WGS sequence"/>
</dbReference>
<reference evidence="2" key="1">
    <citation type="journal article" date="2023" name="Mol. Phylogenet. Evol.">
        <title>Genome-scale phylogeny and comparative genomics of the fungal order Sordariales.</title>
        <authorList>
            <person name="Hensen N."/>
            <person name="Bonometti L."/>
            <person name="Westerberg I."/>
            <person name="Brannstrom I.O."/>
            <person name="Guillou S."/>
            <person name="Cros-Aarteil S."/>
            <person name="Calhoun S."/>
            <person name="Haridas S."/>
            <person name="Kuo A."/>
            <person name="Mondo S."/>
            <person name="Pangilinan J."/>
            <person name="Riley R."/>
            <person name="LaButti K."/>
            <person name="Andreopoulos B."/>
            <person name="Lipzen A."/>
            <person name="Chen C."/>
            <person name="Yan M."/>
            <person name="Daum C."/>
            <person name="Ng V."/>
            <person name="Clum A."/>
            <person name="Steindorff A."/>
            <person name="Ohm R.A."/>
            <person name="Martin F."/>
            <person name="Silar P."/>
            <person name="Natvig D.O."/>
            <person name="Lalanne C."/>
            <person name="Gautier V."/>
            <person name="Ament-Velasquez S.L."/>
            <person name="Kruys A."/>
            <person name="Hutchinson M.I."/>
            <person name="Powell A.J."/>
            <person name="Barry K."/>
            <person name="Miller A.N."/>
            <person name="Grigoriev I.V."/>
            <person name="Debuchy R."/>
            <person name="Gladieux P."/>
            <person name="Hiltunen Thoren M."/>
            <person name="Johannesson H."/>
        </authorList>
    </citation>
    <scope>NUCLEOTIDE SEQUENCE</scope>
    <source>
        <strain evidence="2">CBS 757.83</strain>
    </source>
</reference>
<name>A0AAN6SWA9_9PEZI</name>
<comment type="caution">
    <text evidence="2">The sequence shown here is derived from an EMBL/GenBank/DDBJ whole genome shotgun (WGS) entry which is preliminary data.</text>
</comment>
<dbReference type="AlphaFoldDB" id="A0AAN6SWA9"/>
<dbReference type="EMBL" id="MU863803">
    <property type="protein sequence ID" value="KAK4095723.1"/>
    <property type="molecule type" value="Genomic_DNA"/>
</dbReference>
<reference evidence="2" key="2">
    <citation type="submission" date="2023-05" db="EMBL/GenBank/DDBJ databases">
        <authorList>
            <consortium name="Lawrence Berkeley National Laboratory"/>
            <person name="Steindorff A."/>
            <person name="Hensen N."/>
            <person name="Bonometti L."/>
            <person name="Westerberg I."/>
            <person name="Brannstrom I.O."/>
            <person name="Guillou S."/>
            <person name="Cros-Aarteil S."/>
            <person name="Calhoun S."/>
            <person name="Haridas S."/>
            <person name="Kuo A."/>
            <person name="Mondo S."/>
            <person name="Pangilinan J."/>
            <person name="Riley R."/>
            <person name="Labutti K."/>
            <person name="Andreopoulos B."/>
            <person name="Lipzen A."/>
            <person name="Chen C."/>
            <person name="Yanf M."/>
            <person name="Daum C."/>
            <person name="Ng V."/>
            <person name="Clum A."/>
            <person name="Ohm R."/>
            <person name="Martin F."/>
            <person name="Silar P."/>
            <person name="Natvig D."/>
            <person name="Lalanne C."/>
            <person name="Gautier V."/>
            <person name="Ament-Velasquez S.L."/>
            <person name="Kruys A."/>
            <person name="Hutchinson M.I."/>
            <person name="Powell A.J."/>
            <person name="Barry K."/>
            <person name="Miller A.N."/>
            <person name="Grigoriev I.V."/>
            <person name="Debuchy R."/>
            <person name="Gladieux P."/>
            <person name="Thoren M.H."/>
            <person name="Johannesson H."/>
        </authorList>
    </citation>
    <scope>NUCLEOTIDE SEQUENCE</scope>
    <source>
        <strain evidence="2">CBS 757.83</strain>
    </source>
</reference>
<sequence>MPKWSRTPCGVDTPTLGAGPGVASFNCPCKDSGVVQLRSTNLIDTDCLGCLRRSASACNPVAQPPVGLGKIPLPDLCLFSNSDDIILGILVALIVQPQASSIVESWLPVSIPECLDPWKDLDGRGRCVVQSRVHRAAWLWNCL</sequence>
<dbReference type="EMBL" id="MU863802">
    <property type="protein sequence ID" value="KAK4095728.1"/>
    <property type="molecule type" value="Genomic_DNA"/>
</dbReference>
<accession>A0AAN6SWA9</accession>
<proteinExistence type="predicted"/>
<protein>
    <submittedName>
        <fullName evidence="2">Uncharacterized protein</fullName>
    </submittedName>
</protein>
<evidence type="ECO:0000313" key="3">
    <source>
        <dbReference type="Proteomes" id="UP001305647"/>
    </source>
</evidence>